<dbReference type="EMBL" id="JAPUUL010000279">
    <property type="protein sequence ID" value="KAJ8131505.1"/>
    <property type="molecule type" value="Genomic_DNA"/>
</dbReference>
<name>A0ACC2JVJ3_9PEZI</name>
<evidence type="ECO:0000313" key="2">
    <source>
        <dbReference type="Proteomes" id="UP001153332"/>
    </source>
</evidence>
<keyword evidence="2" id="KW-1185">Reference proteome</keyword>
<dbReference type="Proteomes" id="UP001153332">
    <property type="component" value="Unassembled WGS sequence"/>
</dbReference>
<proteinExistence type="predicted"/>
<protein>
    <submittedName>
        <fullName evidence="1">Uncharacterized protein</fullName>
    </submittedName>
</protein>
<accession>A0ACC2JVJ3</accession>
<organism evidence="1 2">
    <name type="scientific">Lasiodiplodia mahajangana</name>
    <dbReference type="NCBI Taxonomy" id="1108764"/>
    <lineage>
        <taxon>Eukaryota</taxon>
        <taxon>Fungi</taxon>
        <taxon>Dikarya</taxon>
        <taxon>Ascomycota</taxon>
        <taxon>Pezizomycotina</taxon>
        <taxon>Dothideomycetes</taxon>
        <taxon>Dothideomycetes incertae sedis</taxon>
        <taxon>Botryosphaeriales</taxon>
        <taxon>Botryosphaeriaceae</taxon>
        <taxon>Lasiodiplodia</taxon>
    </lineage>
</organism>
<sequence length="193" mass="21138">MWFSVLSTPETNGSVDSSLPHYEAQINLSWVVKGPEDDAPATNSERLARMKEMVGRGTGFHAVLRRAVEGLPDGTYVQEIKLADWPTTEWEGNGVVTLLGDAAHAMTMYRGEAANHGILDASKLKEQLNLWYSGSKTKRQALGDFETEMHQRTHEAVLLSRQACLDAHDIANLGPDSPLVSSRARVLVPGSKV</sequence>
<reference evidence="1" key="1">
    <citation type="submission" date="2022-12" db="EMBL/GenBank/DDBJ databases">
        <title>Genome Sequence of Lasiodiplodia mahajangana.</title>
        <authorList>
            <person name="Buettner E."/>
        </authorList>
    </citation>
    <scope>NUCLEOTIDE SEQUENCE</scope>
    <source>
        <strain evidence="1">VT137</strain>
    </source>
</reference>
<comment type="caution">
    <text evidence="1">The sequence shown here is derived from an EMBL/GenBank/DDBJ whole genome shotgun (WGS) entry which is preliminary data.</text>
</comment>
<gene>
    <name evidence="1" type="ORF">O1611_g2117</name>
</gene>
<evidence type="ECO:0000313" key="1">
    <source>
        <dbReference type="EMBL" id="KAJ8131505.1"/>
    </source>
</evidence>